<accession>A0A2R4TFZ9</accession>
<dbReference type="NCBIfam" id="NF041638">
    <property type="entry name" value="QRL_CxxC_CxxC"/>
    <property type="match status" value="1"/>
</dbReference>
<dbReference type="OrthoDB" id="4553528at2"/>
<dbReference type="GeneID" id="55661219"/>
<gene>
    <name evidence="1" type="ORF">SLUN_38985</name>
</gene>
<evidence type="ECO:0000313" key="2">
    <source>
        <dbReference type="Proteomes" id="UP000244201"/>
    </source>
</evidence>
<dbReference type="EMBL" id="CP026306">
    <property type="protein sequence ID" value="AVZ78017.1"/>
    <property type="molecule type" value="Genomic_DNA"/>
</dbReference>
<dbReference type="InterPro" id="IPR048142">
    <property type="entry name" value="QRL_CxxC_CxxC"/>
</dbReference>
<keyword evidence="2" id="KW-1185">Reference proteome</keyword>
<reference evidence="1 2" key="1">
    <citation type="submission" date="2018-01" db="EMBL/GenBank/DDBJ databases">
        <title>Complete genome sequence of Streptomyces lunaelactis MM109T, a Ferroverdin A producer isolated from cave moonmilk deposits.</title>
        <authorList>
            <person name="Naome A."/>
            <person name="Martinet L."/>
            <person name="Maciejewska M."/>
            <person name="Anderssen S."/>
            <person name="Adam D."/>
            <person name="Tenconi E."/>
            <person name="Deflandre B."/>
            <person name="Arguelles-Arias A."/>
            <person name="Calusinska M."/>
            <person name="Copieters W."/>
            <person name="Karim L."/>
            <person name="Hanikenne M."/>
            <person name="Baurain D."/>
            <person name="van Wezel G."/>
            <person name="Smargiasso N."/>
            <person name="de Pauw E."/>
            <person name="Delfosse P."/>
            <person name="Rigali S."/>
        </authorList>
    </citation>
    <scope>NUCLEOTIDE SEQUENCE [LARGE SCALE GENOMIC DNA]</scope>
    <source>
        <strain evidence="1 2">MM109</strain>
        <plasmid evidence="2">Plasmid pslun2</plasmid>
    </source>
</reference>
<geneLocation type="plasmid" evidence="2">
    <name>pslun2</name>
</geneLocation>
<name>A0A2R4TFZ9_9ACTN</name>
<proteinExistence type="predicted"/>
<organism evidence="1 2">
    <name type="scientific">Streptomyces lunaelactis</name>
    <dbReference type="NCBI Taxonomy" id="1535768"/>
    <lineage>
        <taxon>Bacteria</taxon>
        <taxon>Bacillati</taxon>
        <taxon>Actinomycetota</taxon>
        <taxon>Actinomycetes</taxon>
        <taxon>Kitasatosporales</taxon>
        <taxon>Streptomycetaceae</taxon>
        <taxon>Streptomyces</taxon>
    </lineage>
</organism>
<keyword evidence="1" id="KW-0614">Plasmid</keyword>
<dbReference type="RefSeq" id="WP_108155306.1">
    <property type="nucleotide sequence ID" value="NZ_CP026306.1"/>
</dbReference>
<dbReference type="KEGG" id="slk:SLUN_38985"/>
<sequence>MGAVRKFWDPEGERFGLPTWPWKWAPAHYKTRDQLVAMGLRPHQPIAAQVMWDSKRGVRRAYLFDVALAGPPKARSAAQVASLEAARRKRRICPTCGHEQPYYLSTALKECTTCADGLAAAA</sequence>
<evidence type="ECO:0000313" key="1">
    <source>
        <dbReference type="EMBL" id="AVZ78017.1"/>
    </source>
</evidence>
<dbReference type="Proteomes" id="UP000244201">
    <property type="component" value="Plasmid pSLUN2"/>
</dbReference>
<dbReference type="AlphaFoldDB" id="A0A2R4TFZ9"/>
<protein>
    <submittedName>
        <fullName evidence="1">Uncharacterized protein</fullName>
    </submittedName>
</protein>